<keyword evidence="3" id="KW-0547">Nucleotide-binding</keyword>
<evidence type="ECO:0000313" key="11">
    <source>
        <dbReference type="Proteomes" id="UP000299084"/>
    </source>
</evidence>
<dbReference type="GO" id="GO:0005524">
    <property type="term" value="F:ATP binding"/>
    <property type="evidence" value="ECO:0007669"/>
    <property type="project" value="UniProtKB-KW"/>
</dbReference>
<evidence type="ECO:0000256" key="5">
    <source>
        <dbReference type="ARBA" id="ARBA00022840"/>
    </source>
</evidence>
<keyword evidence="4" id="KW-0276">Fatty acid metabolism</keyword>
<sequence length="300" mass="33839">MQTLLRARYFQCLTIPGSVRALHKDYRPGIPQNFSNYESMKQDFKLEAGKRPSNPAFWWINGNGEEVRWSFEDLGSLSRKFANILTEACALQRGDRVIVILPRIPEWWLANIACMRTGTVLIPGTTQLTQKDILYRLQSSKAKCIITNEVLAPAVDAVASECENLHSKLIVSQKPREGWENLKEMMKHASDNHTCVKTKHNEMMAIFFTSGTSGSPKMTGHTHSSFGLGLSVNGRFWLDLTPSDVMWNTSDTGWAKSAWSSVFSPWIQGACVFAHYLPRFEPTSILQVRQSTGGQLLEMH</sequence>
<dbReference type="EMBL" id="JWIN03000018">
    <property type="protein sequence ID" value="KAB1263057.1"/>
    <property type="molecule type" value="Genomic_DNA"/>
</dbReference>
<comment type="similarity">
    <text evidence="1">Belongs to the ATP-dependent AMP-binding enzyme family.</text>
</comment>
<dbReference type="InterPro" id="IPR020845">
    <property type="entry name" value="AMP-binding_CS"/>
</dbReference>
<keyword evidence="2" id="KW-0436">Ligase</keyword>
<dbReference type="Gene3D" id="3.40.50.12780">
    <property type="entry name" value="N-terminal domain of ligase-like"/>
    <property type="match status" value="1"/>
</dbReference>
<proteinExistence type="inferred from homology"/>
<dbReference type="PROSITE" id="PS00455">
    <property type="entry name" value="AMP_BINDING"/>
    <property type="match status" value="1"/>
</dbReference>
<dbReference type="Pfam" id="PF00501">
    <property type="entry name" value="AMP-binding"/>
    <property type="match status" value="1"/>
</dbReference>
<dbReference type="PANTHER" id="PTHR43605">
    <property type="entry name" value="ACYL-COENZYME A SYNTHETASE"/>
    <property type="match status" value="1"/>
</dbReference>
<protein>
    <recommendedName>
        <fullName evidence="7">medium-chain acyl-CoA ligase</fullName>
        <ecNumber evidence="7">6.2.1.2</ecNumber>
    </recommendedName>
</protein>
<dbReference type="Proteomes" id="UP000299084">
    <property type="component" value="Unassembled WGS sequence"/>
</dbReference>
<dbReference type="GO" id="GO:0031956">
    <property type="term" value="F:medium-chain fatty acid-CoA ligase activity"/>
    <property type="evidence" value="ECO:0007669"/>
    <property type="project" value="UniProtKB-EC"/>
</dbReference>
<reference evidence="10 11" key="1">
    <citation type="journal article" date="2019" name="Mol. Ecol. Resour.">
        <title>Improving Illumina assemblies with Hi-C and long reads: an example with the North African dromedary.</title>
        <authorList>
            <person name="Elbers J.P."/>
            <person name="Rogers M.F."/>
            <person name="Perelman P.L."/>
            <person name="Proskuryakova A.A."/>
            <person name="Serdyukova N.A."/>
            <person name="Johnson W.E."/>
            <person name="Horin P."/>
            <person name="Corander J."/>
            <person name="Murphy D."/>
            <person name="Burger P.A."/>
        </authorList>
    </citation>
    <scope>NUCLEOTIDE SEQUENCE [LARGE SCALE GENOMIC DNA]</scope>
    <source>
        <strain evidence="10">Drom800</strain>
        <tissue evidence="10">Blood</tissue>
    </source>
</reference>
<dbReference type="GO" id="GO:0006633">
    <property type="term" value="P:fatty acid biosynthetic process"/>
    <property type="evidence" value="ECO:0007669"/>
    <property type="project" value="TreeGrafter"/>
</dbReference>
<evidence type="ECO:0000256" key="6">
    <source>
        <dbReference type="ARBA" id="ARBA00023098"/>
    </source>
</evidence>
<dbReference type="InterPro" id="IPR042099">
    <property type="entry name" value="ANL_N_sf"/>
</dbReference>
<dbReference type="GO" id="GO:0006637">
    <property type="term" value="P:acyl-CoA metabolic process"/>
    <property type="evidence" value="ECO:0007669"/>
    <property type="project" value="TreeGrafter"/>
</dbReference>
<accession>A0A5N4CW35</accession>
<evidence type="ECO:0000256" key="2">
    <source>
        <dbReference type="ARBA" id="ARBA00022598"/>
    </source>
</evidence>
<evidence type="ECO:0000256" key="1">
    <source>
        <dbReference type="ARBA" id="ARBA00006432"/>
    </source>
</evidence>
<dbReference type="GO" id="GO:0005759">
    <property type="term" value="C:mitochondrial matrix"/>
    <property type="evidence" value="ECO:0007669"/>
    <property type="project" value="TreeGrafter"/>
</dbReference>
<feature type="domain" description="AMP-dependent synthetase/ligase" evidence="9">
    <location>
        <begin position="47"/>
        <end position="274"/>
    </location>
</feature>
<evidence type="ECO:0000313" key="10">
    <source>
        <dbReference type="EMBL" id="KAB1263057.1"/>
    </source>
</evidence>
<dbReference type="AlphaFoldDB" id="A0A5N4CW35"/>
<keyword evidence="11" id="KW-1185">Reference proteome</keyword>
<organism evidence="10 11">
    <name type="scientific">Camelus dromedarius</name>
    <name type="common">Dromedary</name>
    <name type="synonym">Arabian camel</name>
    <dbReference type="NCBI Taxonomy" id="9838"/>
    <lineage>
        <taxon>Eukaryota</taxon>
        <taxon>Metazoa</taxon>
        <taxon>Chordata</taxon>
        <taxon>Craniata</taxon>
        <taxon>Vertebrata</taxon>
        <taxon>Euteleostomi</taxon>
        <taxon>Mammalia</taxon>
        <taxon>Eutheria</taxon>
        <taxon>Laurasiatheria</taxon>
        <taxon>Artiodactyla</taxon>
        <taxon>Tylopoda</taxon>
        <taxon>Camelidae</taxon>
        <taxon>Camelus</taxon>
    </lineage>
</organism>
<keyword evidence="5" id="KW-0067">ATP-binding</keyword>
<comment type="catalytic activity">
    <reaction evidence="8">
        <text>a medium-chain fatty acid + ATP + CoA = a medium-chain fatty acyl-CoA + AMP + diphosphate</text>
        <dbReference type="Rhea" id="RHEA:48340"/>
        <dbReference type="ChEBI" id="CHEBI:30616"/>
        <dbReference type="ChEBI" id="CHEBI:33019"/>
        <dbReference type="ChEBI" id="CHEBI:57287"/>
        <dbReference type="ChEBI" id="CHEBI:59558"/>
        <dbReference type="ChEBI" id="CHEBI:90546"/>
        <dbReference type="ChEBI" id="CHEBI:456215"/>
        <dbReference type="EC" id="6.2.1.2"/>
    </reaction>
    <physiologicalReaction direction="left-to-right" evidence="8">
        <dbReference type="Rhea" id="RHEA:48341"/>
    </physiologicalReaction>
</comment>
<dbReference type="EC" id="6.2.1.2" evidence="7"/>
<evidence type="ECO:0000259" key="9">
    <source>
        <dbReference type="Pfam" id="PF00501"/>
    </source>
</evidence>
<dbReference type="SUPFAM" id="SSF56801">
    <property type="entry name" value="Acetyl-CoA synthetase-like"/>
    <property type="match status" value="1"/>
</dbReference>
<evidence type="ECO:0000256" key="8">
    <source>
        <dbReference type="ARBA" id="ARBA00048477"/>
    </source>
</evidence>
<evidence type="ECO:0000256" key="3">
    <source>
        <dbReference type="ARBA" id="ARBA00022741"/>
    </source>
</evidence>
<keyword evidence="6" id="KW-0443">Lipid metabolism</keyword>
<gene>
    <name evidence="10" type="ORF">Cadr_000024012</name>
</gene>
<dbReference type="PANTHER" id="PTHR43605:SF7">
    <property type="entry name" value="ACYL-COENZYME A SYNTHETASE ACSM3, MITOCHONDRIAL"/>
    <property type="match status" value="1"/>
</dbReference>
<dbReference type="InterPro" id="IPR000873">
    <property type="entry name" value="AMP-dep_synth/lig_dom"/>
</dbReference>
<dbReference type="GO" id="GO:0004321">
    <property type="term" value="F:fatty-acyl-CoA synthase activity"/>
    <property type="evidence" value="ECO:0007669"/>
    <property type="project" value="TreeGrafter"/>
</dbReference>
<name>A0A5N4CW35_CAMDR</name>
<dbReference type="InterPro" id="IPR051087">
    <property type="entry name" value="Mitochondrial_ACSM"/>
</dbReference>
<comment type="caution">
    <text evidence="10">The sequence shown here is derived from an EMBL/GenBank/DDBJ whole genome shotgun (WGS) entry which is preliminary data.</text>
</comment>
<evidence type="ECO:0000256" key="7">
    <source>
        <dbReference type="ARBA" id="ARBA00039009"/>
    </source>
</evidence>
<evidence type="ECO:0000256" key="4">
    <source>
        <dbReference type="ARBA" id="ARBA00022832"/>
    </source>
</evidence>